<keyword evidence="1" id="KW-1133">Transmembrane helix</keyword>
<dbReference type="RefSeq" id="WP_394411177.1">
    <property type="nucleotide sequence ID" value="NZ_JBIGIC010000006.1"/>
</dbReference>
<keyword evidence="4" id="KW-1185">Reference proteome</keyword>
<feature type="transmembrane region" description="Helical" evidence="1">
    <location>
        <begin position="12"/>
        <end position="33"/>
    </location>
</feature>
<evidence type="ECO:0000259" key="2">
    <source>
        <dbReference type="Pfam" id="PF02698"/>
    </source>
</evidence>
<sequence>MSLAFDYSGFKTLLLAAMLPPAPMLLLAAWGGWRLKRGRRGGGWMLGMALALVWLSATEVAGEWLSRAAGQPPLLKPAEVDALRGQGDGAVLVLGGGVRRQVPEFGYARANEITGERLAYGVWLARRSGWPLGFSGGIGWTATDLHQSEASIVARVVATDYGMPLRWAEGQSRDTRENAANTLPLLAKAGVRHILLVTHEEHMGRAMRAFEAEAVPLGISVRPAPVGLRPEGAISFDDWCPSTGGFERVRYVVYETLAWWAGR</sequence>
<proteinExistence type="predicted"/>
<protein>
    <submittedName>
        <fullName evidence="3">YdcF family protein</fullName>
    </submittedName>
</protein>
<dbReference type="Gene3D" id="3.40.50.620">
    <property type="entry name" value="HUPs"/>
    <property type="match status" value="1"/>
</dbReference>
<dbReference type="CDD" id="cd06259">
    <property type="entry name" value="YdcF-like"/>
    <property type="match status" value="1"/>
</dbReference>
<evidence type="ECO:0000313" key="4">
    <source>
        <dbReference type="Proteomes" id="UP001606134"/>
    </source>
</evidence>
<dbReference type="EMBL" id="JBIGIC010000006">
    <property type="protein sequence ID" value="MFG6487724.1"/>
    <property type="molecule type" value="Genomic_DNA"/>
</dbReference>
<gene>
    <name evidence="3" type="ORF">ACG04R_13660</name>
</gene>
<name>A0ABW7HCT4_9BURK</name>
<comment type="caution">
    <text evidence="3">The sequence shown here is derived from an EMBL/GenBank/DDBJ whole genome shotgun (WGS) entry which is preliminary data.</text>
</comment>
<evidence type="ECO:0000256" key="1">
    <source>
        <dbReference type="SAM" id="Phobius"/>
    </source>
</evidence>
<organism evidence="3 4">
    <name type="scientific">Pelomonas candidula</name>
    <dbReference type="NCBI Taxonomy" id="3299025"/>
    <lineage>
        <taxon>Bacteria</taxon>
        <taxon>Pseudomonadati</taxon>
        <taxon>Pseudomonadota</taxon>
        <taxon>Betaproteobacteria</taxon>
        <taxon>Burkholderiales</taxon>
        <taxon>Sphaerotilaceae</taxon>
        <taxon>Roseateles</taxon>
    </lineage>
</organism>
<keyword evidence="1" id="KW-0472">Membrane</keyword>
<dbReference type="InterPro" id="IPR003848">
    <property type="entry name" value="DUF218"/>
</dbReference>
<evidence type="ECO:0000313" key="3">
    <source>
        <dbReference type="EMBL" id="MFG6487724.1"/>
    </source>
</evidence>
<dbReference type="InterPro" id="IPR051599">
    <property type="entry name" value="Cell_Envelope_Assoc"/>
</dbReference>
<accession>A0ABW7HCT4</accession>
<reference evidence="3 4" key="1">
    <citation type="submission" date="2024-08" db="EMBL/GenBank/DDBJ databases">
        <authorList>
            <person name="Lu H."/>
        </authorList>
    </citation>
    <scope>NUCLEOTIDE SEQUENCE [LARGE SCALE GENOMIC DNA]</scope>
    <source>
        <strain evidence="3 4">BYS78W</strain>
    </source>
</reference>
<feature type="transmembrane region" description="Helical" evidence="1">
    <location>
        <begin position="45"/>
        <end position="65"/>
    </location>
</feature>
<dbReference type="InterPro" id="IPR014729">
    <property type="entry name" value="Rossmann-like_a/b/a_fold"/>
</dbReference>
<dbReference type="PANTHER" id="PTHR30336">
    <property type="entry name" value="INNER MEMBRANE PROTEIN, PROBABLE PERMEASE"/>
    <property type="match status" value="1"/>
</dbReference>
<feature type="domain" description="DUF218" evidence="2">
    <location>
        <begin position="90"/>
        <end position="257"/>
    </location>
</feature>
<dbReference type="PANTHER" id="PTHR30336:SF4">
    <property type="entry name" value="ENVELOPE BIOGENESIS FACTOR ELYC"/>
    <property type="match status" value="1"/>
</dbReference>
<keyword evidence="1" id="KW-0812">Transmembrane</keyword>
<dbReference type="Proteomes" id="UP001606134">
    <property type="component" value="Unassembled WGS sequence"/>
</dbReference>
<dbReference type="Pfam" id="PF02698">
    <property type="entry name" value="DUF218"/>
    <property type="match status" value="1"/>
</dbReference>